<dbReference type="AlphaFoldDB" id="A0AA38F720"/>
<comment type="caution">
    <text evidence="2">The sequence shown here is derived from an EMBL/GenBank/DDBJ whole genome shotgun (WGS) entry which is preliminary data.</text>
</comment>
<name>A0AA38F720_TAXCH</name>
<feature type="non-terminal residue" evidence="2">
    <location>
        <position position="1"/>
    </location>
</feature>
<evidence type="ECO:0000313" key="2">
    <source>
        <dbReference type="EMBL" id="KAH9294819.1"/>
    </source>
</evidence>
<feature type="compositionally biased region" description="Basic and acidic residues" evidence="1">
    <location>
        <begin position="96"/>
        <end position="116"/>
    </location>
</feature>
<reference evidence="2 3" key="1">
    <citation type="journal article" date="2021" name="Nat. Plants">
        <title>The Taxus genome provides insights into paclitaxel biosynthesis.</title>
        <authorList>
            <person name="Xiong X."/>
            <person name="Gou J."/>
            <person name="Liao Q."/>
            <person name="Li Y."/>
            <person name="Zhou Q."/>
            <person name="Bi G."/>
            <person name="Li C."/>
            <person name="Du R."/>
            <person name="Wang X."/>
            <person name="Sun T."/>
            <person name="Guo L."/>
            <person name="Liang H."/>
            <person name="Lu P."/>
            <person name="Wu Y."/>
            <person name="Zhang Z."/>
            <person name="Ro D.K."/>
            <person name="Shang Y."/>
            <person name="Huang S."/>
            <person name="Yan J."/>
        </authorList>
    </citation>
    <scope>NUCLEOTIDE SEQUENCE [LARGE SCALE GENOMIC DNA]</scope>
    <source>
        <strain evidence="2">Ta-2019</strain>
    </source>
</reference>
<dbReference type="EMBL" id="JAHRHJ020000011">
    <property type="protein sequence ID" value="KAH9294819.1"/>
    <property type="molecule type" value="Genomic_DNA"/>
</dbReference>
<organism evidence="2 3">
    <name type="scientific">Taxus chinensis</name>
    <name type="common">Chinese yew</name>
    <name type="synonym">Taxus wallichiana var. chinensis</name>
    <dbReference type="NCBI Taxonomy" id="29808"/>
    <lineage>
        <taxon>Eukaryota</taxon>
        <taxon>Viridiplantae</taxon>
        <taxon>Streptophyta</taxon>
        <taxon>Embryophyta</taxon>
        <taxon>Tracheophyta</taxon>
        <taxon>Spermatophyta</taxon>
        <taxon>Pinopsida</taxon>
        <taxon>Pinidae</taxon>
        <taxon>Conifers II</taxon>
        <taxon>Cupressales</taxon>
        <taxon>Taxaceae</taxon>
        <taxon>Taxus</taxon>
    </lineage>
</organism>
<proteinExistence type="predicted"/>
<evidence type="ECO:0000313" key="3">
    <source>
        <dbReference type="Proteomes" id="UP000824469"/>
    </source>
</evidence>
<keyword evidence="3" id="KW-1185">Reference proteome</keyword>
<protein>
    <submittedName>
        <fullName evidence="2">Uncharacterized protein</fullName>
    </submittedName>
</protein>
<sequence length="149" mass="16520">AFDKKVAYYLRDKNPTNLRQAFTMALQIENNIKAIGKPLKRDGVKLINPEKPQASKGADLEDVVKTLAGAVKEISYKLARAEKGIGQSSQGQQRTQNHDRFGNHPRGDQRQDDRGKGPIGSANRQPQARENRVVPNPQTARVACCSRNC</sequence>
<evidence type="ECO:0000256" key="1">
    <source>
        <dbReference type="SAM" id="MobiDB-lite"/>
    </source>
</evidence>
<feature type="compositionally biased region" description="Polar residues" evidence="1">
    <location>
        <begin position="86"/>
        <end position="95"/>
    </location>
</feature>
<dbReference type="Proteomes" id="UP000824469">
    <property type="component" value="Unassembled WGS sequence"/>
</dbReference>
<accession>A0AA38F720</accession>
<gene>
    <name evidence="2" type="ORF">KI387_038407</name>
</gene>
<feature type="region of interest" description="Disordered" evidence="1">
    <location>
        <begin position="82"/>
        <end position="138"/>
    </location>
</feature>